<feature type="compositionally biased region" description="Basic and acidic residues" evidence="1">
    <location>
        <begin position="524"/>
        <end position="534"/>
    </location>
</feature>
<accession>A0ABR0SDQ1</accession>
<evidence type="ECO:0000256" key="1">
    <source>
        <dbReference type="SAM" id="MobiDB-lite"/>
    </source>
</evidence>
<feature type="region of interest" description="Disordered" evidence="1">
    <location>
        <begin position="206"/>
        <end position="447"/>
    </location>
</feature>
<evidence type="ECO:0008006" key="4">
    <source>
        <dbReference type="Google" id="ProtNLM"/>
    </source>
</evidence>
<evidence type="ECO:0000313" key="2">
    <source>
        <dbReference type="EMBL" id="KAK5989925.1"/>
    </source>
</evidence>
<evidence type="ECO:0000313" key="3">
    <source>
        <dbReference type="Proteomes" id="UP001338125"/>
    </source>
</evidence>
<feature type="region of interest" description="Disordered" evidence="1">
    <location>
        <begin position="1"/>
        <end position="80"/>
    </location>
</feature>
<feature type="compositionally biased region" description="Polar residues" evidence="1">
    <location>
        <begin position="338"/>
        <end position="354"/>
    </location>
</feature>
<dbReference type="Proteomes" id="UP001338125">
    <property type="component" value="Unassembled WGS sequence"/>
</dbReference>
<proteinExistence type="predicted"/>
<sequence>MSPVTRRRSARLAGTVSKSKPAAPELDSVTEQNESPVREAPKRRDVAASPLPTPATPASSALRPPRTEMHPSKFQSTILAPSSALRLGFTDIKTNKRRDSMHGSGLESTPTKMGGVPSSAFSFRVDRSAPSASLSGDAQRMMEEFREDALKIKADLIAQRETDESSNSSFGGRTFAKPKSKTGRFSAAHMAEFKKMDSIEGHASAWRAQKGRFTPVRSNLKRTPSKANLDTTPTPHKSNSKQSLVTTSSEDIQNSRPKLNLKRKPSIANLDNRPPSAKKTDAATPSKDRTLAKEAVSFPTKRLKQKAEDDASSGRPVSRDGSSIPQPTFSAKKPRSLAGSSISRLMSPTKSTVSLVAPSPKPSNVGESKPEKPEIAKTTEPIASEPKTLDGKRRIISPGRFSKVKSILRGQKTDSDNSHSGIPHPVAFQSQTPAPLRTNKVLPPVPLTTPRRKLAKHVTFTPEAVRVAMDQDSPSPQKFGFIGKAKSLFNLEDKKPAGLDSVSVKAKSGDVAYPDLSSFKHLIEPESKTAKEPEPSVPGTFTFRSDHTIDFGSTSPTGFGASPGQSSIRHVRSSIKPSSDMPGSFPNPLSSTSHPNKENAAPSPPKVLTGAPHGMSNKKRHRASSVDSDMVKEGDERAAKKRKQDHVAEKETPATPKPLGSTPAKKMRLDRPLGHTPGRTPARPLGRTPGRTPSATASATPAKKRAVFDMSRLNMLARPKHRAERN</sequence>
<feature type="compositionally biased region" description="Basic and acidic residues" evidence="1">
    <location>
        <begin position="36"/>
        <end position="46"/>
    </location>
</feature>
<feature type="compositionally biased region" description="Polar residues" evidence="1">
    <location>
        <begin position="551"/>
        <end position="568"/>
    </location>
</feature>
<feature type="compositionally biased region" description="Polar residues" evidence="1">
    <location>
        <begin position="320"/>
        <end position="329"/>
    </location>
</feature>
<feature type="region of interest" description="Disordered" evidence="1">
    <location>
        <begin position="92"/>
        <end position="119"/>
    </location>
</feature>
<organism evidence="2 3">
    <name type="scientific">Cladobotryum mycophilum</name>
    <dbReference type="NCBI Taxonomy" id="491253"/>
    <lineage>
        <taxon>Eukaryota</taxon>
        <taxon>Fungi</taxon>
        <taxon>Dikarya</taxon>
        <taxon>Ascomycota</taxon>
        <taxon>Pezizomycotina</taxon>
        <taxon>Sordariomycetes</taxon>
        <taxon>Hypocreomycetidae</taxon>
        <taxon>Hypocreales</taxon>
        <taxon>Hypocreaceae</taxon>
        <taxon>Cladobotryum</taxon>
    </lineage>
</organism>
<keyword evidence="3" id="KW-1185">Reference proteome</keyword>
<gene>
    <name evidence="2" type="ORF">PT974_08188</name>
</gene>
<feature type="compositionally biased region" description="Basic and acidic residues" evidence="1">
    <location>
        <begin position="368"/>
        <end position="377"/>
    </location>
</feature>
<feature type="region of interest" description="Disordered" evidence="1">
    <location>
        <begin position="159"/>
        <end position="185"/>
    </location>
</feature>
<feature type="compositionally biased region" description="Basic and acidic residues" evidence="1">
    <location>
        <begin position="629"/>
        <end position="638"/>
    </location>
</feature>
<feature type="compositionally biased region" description="Low complexity" evidence="1">
    <location>
        <begin position="691"/>
        <end position="701"/>
    </location>
</feature>
<feature type="compositionally biased region" description="Polar residues" evidence="1">
    <location>
        <begin position="225"/>
        <end position="257"/>
    </location>
</feature>
<feature type="compositionally biased region" description="Basic residues" evidence="1">
    <location>
        <begin position="1"/>
        <end position="10"/>
    </location>
</feature>
<comment type="caution">
    <text evidence="2">The sequence shown here is derived from an EMBL/GenBank/DDBJ whole genome shotgun (WGS) entry which is preliminary data.</text>
</comment>
<feature type="region of interest" description="Disordered" evidence="1">
    <location>
        <begin position="524"/>
        <end position="726"/>
    </location>
</feature>
<name>A0ABR0SDQ1_9HYPO</name>
<reference evidence="2 3" key="1">
    <citation type="submission" date="2024-01" db="EMBL/GenBank/DDBJ databases">
        <title>Complete genome of Cladobotryum mycophilum ATHUM6906.</title>
        <authorList>
            <person name="Christinaki A.C."/>
            <person name="Myridakis A.I."/>
            <person name="Kouvelis V.N."/>
        </authorList>
    </citation>
    <scope>NUCLEOTIDE SEQUENCE [LARGE SCALE GENOMIC DNA]</scope>
    <source>
        <strain evidence="2 3">ATHUM6906</strain>
    </source>
</reference>
<feature type="compositionally biased region" description="Basic and acidic residues" evidence="1">
    <location>
        <begin position="278"/>
        <end position="292"/>
    </location>
</feature>
<dbReference type="EMBL" id="JAVFKD010000014">
    <property type="protein sequence ID" value="KAK5989925.1"/>
    <property type="molecule type" value="Genomic_DNA"/>
</dbReference>
<protein>
    <recommendedName>
        <fullName evidence="4">Erythromycin esterase</fullName>
    </recommendedName>
</protein>